<protein>
    <submittedName>
        <fullName evidence="2">Uncharacterized protein</fullName>
    </submittedName>
</protein>
<evidence type="ECO:0000256" key="1">
    <source>
        <dbReference type="SAM" id="MobiDB-lite"/>
    </source>
</evidence>
<reference evidence="2" key="1">
    <citation type="journal article" date="2015" name="Nature">
        <title>Complex archaea that bridge the gap between prokaryotes and eukaryotes.</title>
        <authorList>
            <person name="Spang A."/>
            <person name="Saw J.H."/>
            <person name="Jorgensen S.L."/>
            <person name="Zaremba-Niedzwiedzka K."/>
            <person name="Martijn J."/>
            <person name="Lind A.E."/>
            <person name="van Eijk R."/>
            <person name="Schleper C."/>
            <person name="Guy L."/>
            <person name="Ettema T.J."/>
        </authorList>
    </citation>
    <scope>NUCLEOTIDE SEQUENCE</scope>
</reference>
<accession>A0A0F9T9H0</accession>
<evidence type="ECO:0000313" key="2">
    <source>
        <dbReference type="EMBL" id="KKN75819.1"/>
    </source>
</evidence>
<feature type="compositionally biased region" description="Basic and acidic residues" evidence="1">
    <location>
        <begin position="1"/>
        <end position="16"/>
    </location>
</feature>
<gene>
    <name evidence="2" type="ORF">LCGC14_0376950</name>
</gene>
<dbReference type="AlphaFoldDB" id="A0A0F9T9H0"/>
<dbReference type="EMBL" id="LAZR01000303">
    <property type="protein sequence ID" value="KKN75819.1"/>
    <property type="molecule type" value="Genomic_DNA"/>
</dbReference>
<proteinExistence type="predicted"/>
<comment type="caution">
    <text evidence="2">The sequence shown here is derived from an EMBL/GenBank/DDBJ whole genome shotgun (WGS) entry which is preliminary data.</text>
</comment>
<name>A0A0F9T9H0_9ZZZZ</name>
<sequence>MTEKIDKRSKAYRDSQQDSAQSGVPGEDNQLAPRGERSAETIDIANPVILGRPQGGDVAVVDTILPDPVEIKLGHILALVEEIHTAVIHPRMTADPDTHNVTQLEPPKKPVGDLTNCMRCERDLPPTETPRTVQELCHECVWRNK</sequence>
<feature type="region of interest" description="Disordered" evidence="1">
    <location>
        <begin position="1"/>
        <end position="40"/>
    </location>
</feature>
<organism evidence="2">
    <name type="scientific">marine sediment metagenome</name>
    <dbReference type="NCBI Taxonomy" id="412755"/>
    <lineage>
        <taxon>unclassified sequences</taxon>
        <taxon>metagenomes</taxon>
        <taxon>ecological metagenomes</taxon>
    </lineage>
</organism>